<dbReference type="Proteomes" id="UP000682892">
    <property type="component" value="Chromosome 2"/>
</dbReference>
<dbReference type="SUPFAM" id="SSF46689">
    <property type="entry name" value="Homeodomain-like"/>
    <property type="match status" value="1"/>
</dbReference>
<feature type="domain" description="Homeobox" evidence="7">
    <location>
        <begin position="61"/>
        <end position="121"/>
    </location>
</feature>
<name>Q16LZ2_AEDAE</name>
<dbReference type="HOGENOM" id="CLU_1262449_0_0_1"/>
<dbReference type="GO" id="GO:1990837">
    <property type="term" value="F:sequence-specific double-stranded DNA binding"/>
    <property type="evidence" value="ECO:0007669"/>
    <property type="project" value="TreeGrafter"/>
</dbReference>
<dbReference type="CTD" id="38884"/>
<reference evidence="8" key="2">
    <citation type="journal article" date="2007" name="Science">
        <title>Genome sequence of Aedes aegypti, a major arbovirus vector.</title>
        <authorList>
            <person name="Nene V."/>
            <person name="Wortman J.R."/>
            <person name="Lawson D."/>
            <person name="Haas B."/>
            <person name="Kodira C."/>
            <person name="Tu Z.J."/>
            <person name="Loftus B."/>
            <person name="Xi Z."/>
            <person name="Megy K."/>
            <person name="Grabherr M."/>
            <person name="Ren Q."/>
            <person name="Zdobnov E.M."/>
            <person name="Lobo N.F."/>
            <person name="Campbell K.S."/>
            <person name="Brown S.E."/>
            <person name="Bonaldo M.F."/>
            <person name="Zhu J."/>
            <person name="Sinkins S.P."/>
            <person name="Hogenkamp D.G."/>
            <person name="Amedeo P."/>
            <person name="Arensburger P."/>
            <person name="Atkinson P.W."/>
            <person name="Bidwell S."/>
            <person name="Biedler J."/>
            <person name="Birney E."/>
            <person name="Bruggner R.V."/>
            <person name="Costas J."/>
            <person name="Coy M.R."/>
            <person name="Crabtree J."/>
            <person name="Crawford M."/>
            <person name="Debruyn B."/>
            <person name="Decaprio D."/>
            <person name="Eiglmeier K."/>
            <person name="Eisenstadt E."/>
            <person name="El-Dorry H."/>
            <person name="Gelbart W.M."/>
            <person name="Gomes S.L."/>
            <person name="Hammond M."/>
            <person name="Hannick L.I."/>
            <person name="Hogan J.R."/>
            <person name="Holmes M.H."/>
            <person name="Jaffe D."/>
            <person name="Johnston J.S."/>
            <person name="Kennedy R.C."/>
            <person name="Koo H."/>
            <person name="Kravitz S."/>
            <person name="Kriventseva E.V."/>
            <person name="Kulp D."/>
            <person name="Labutti K."/>
            <person name="Lee E."/>
            <person name="Li S."/>
            <person name="Lovin D.D."/>
            <person name="Mao C."/>
            <person name="Mauceli E."/>
            <person name="Menck C.F."/>
            <person name="Miller J.R."/>
            <person name="Montgomery P."/>
            <person name="Mori A."/>
            <person name="Nascimento A.L."/>
            <person name="Naveira H.F."/>
            <person name="Nusbaum C."/>
            <person name="O'leary S."/>
            <person name="Orvis J."/>
            <person name="Pertea M."/>
            <person name="Quesneville H."/>
            <person name="Reidenbach K.R."/>
            <person name="Rogers Y.H."/>
            <person name="Roth C.W."/>
            <person name="Schneider J.R."/>
            <person name="Schatz M."/>
            <person name="Shumway M."/>
            <person name="Stanke M."/>
            <person name="Stinson E.O."/>
            <person name="Tubio J.M."/>
            <person name="Vanzee J.P."/>
            <person name="Verjovski-Almeida S."/>
            <person name="Werner D."/>
            <person name="White O."/>
            <person name="Wyder S."/>
            <person name="Zeng Q."/>
            <person name="Zhao Q."/>
            <person name="Zhao Y."/>
            <person name="Hill C.A."/>
            <person name="Raikhel A.S."/>
            <person name="Soares M.B."/>
            <person name="Knudson D.L."/>
            <person name="Lee N.H."/>
            <person name="Galagan J."/>
            <person name="Salzberg S.L."/>
            <person name="Paulsen I.T."/>
            <person name="Dimopoulos G."/>
            <person name="Collins F.H."/>
            <person name="Birren B."/>
            <person name="Fraser-Liggett C.M."/>
            <person name="Severson D.W."/>
        </authorList>
    </citation>
    <scope>NUCLEOTIDE SEQUENCE [LARGE SCALE GENOMIC DNA]</scope>
    <source>
        <strain evidence="8">Liverpool</strain>
    </source>
</reference>
<dbReference type="InterPro" id="IPR020479">
    <property type="entry name" value="HD_metazoa"/>
</dbReference>
<evidence type="ECO:0000256" key="2">
    <source>
        <dbReference type="ARBA" id="ARBA00023125"/>
    </source>
</evidence>
<gene>
    <name evidence="8" type="ORF">AaeL_AAEL012474</name>
</gene>
<dbReference type="Pfam" id="PF00046">
    <property type="entry name" value="Homeodomain"/>
    <property type="match status" value="1"/>
</dbReference>
<dbReference type="Gene3D" id="1.10.10.60">
    <property type="entry name" value="Homeodomain-like"/>
    <property type="match status" value="1"/>
</dbReference>
<accession>Q16LZ2</accession>
<dbReference type="GO" id="GO:0007417">
    <property type="term" value="P:central nervous system development"/>
    <property type="evidence" value="ECO:0007669"/>
    <property type="project" value="TreeGrafter"/>
</dbReference>
<dbReference type="PhylomeDB" id="Q16LZ2"/>
<reference evidence="8" key="1">
    <citation type="submission" date="2005-10" db="EMBL/GenBank/DDBJ databases">
        <authorList>
            <person name="Loftus B.J."/>
            <person name="Nene V.M."/>
            <person name="Hannick L.I."/>
            <person name="Bidwell S."/>
            <person name="Haas B."/>
            <person name="Amedeo P."/>
            <person name="Orvis J."/>
            <person name="Wortman J.R."/>
            <person name="White O.R."/>
            <person name="Salzberg S."/>
            <person name="Shumway M."/>
            <person name="Koo H."/>
            <person name="Zhao Y."/>
            <person name="Holmes M."/>
            <person name="Miller J."/>
            <person name="Schatz M."/>
            <person name="Pop M."/>
            <person name="Pai G."/>
            <person name="Utterback T."/>
            <person name="Rogers Y.-H."/>
            <person name="Kravitz S."/>
            <person name="Fraser C.M."/>
        </authorList>
    </citation>
    <scope>NUCLEOTIDE SEQUENCE</scope>
    <source>
        <strain evidence="8">Liverpool</strain>
    </source>
</reference>
<dbReference type="PROSITE" id="PS00027">
    <property type="entry name" value="HOMEOBOX_1"/>
    <property type="match status" value="1"/>
</dbReference>
<dbReference type="InterPro" id="IPR009057">
    <property type="entry name" value="Homeodomain-like_sf"/>
</dbReference>
<dbReference type="KEGG" id="aag:5576378"/>
<proteinExistence type="predicted"/>
<evidence type="ECO:0000256" key="4">
    <source>
        <dbReference type="ARBA" id="ARBA00023242"/>
    </source>
</evidence>
<evidence type="ECO:0000256" key="5">
    <source>
        <dbReference type="PROSITE-ProRule" id="PRU00108"/>
    </source>
</evidence>
<dbReference type="PRINTS" id="PR00024">
    <property type="entry name" value="HOMEOBOX"/>
</dbReference>
<dbReference type="InterPro" id="IPR001356">
    <property type="entry name" value="HD"/>
</dbReference>
<dbReference type="InterPro" id="IPR042768">
    <property type="entry name" value="MNX1/Ceh-12"/>
</dbReference>
<dbReference type="InterPro" id="IPR017970">
    <property type="entry name" value="Homeobox_CS"/>
</dbReference>
<dbReference type="OrthoDB" id="7756743at2759"/>
<dbReference type="CDD" id="cd00086">
    <property type="entry name" value="homeodomain"/>
    <property type="match status" value="1"/>
</dbReference>
<evidence type="ECO:0000259" key="7">
    <source>
        <dbReference type="PROSITE" id="PS50071"/>
    </source>
</evidence>
<dbReference type="SMART" id="SM00389">
    <property type="entry name" value="HOX"/>
    <property type="match status" value="1"/>
</dbReference>
<keyword evidence="3 5" id="KW-0371">Homeobox</keyword>
<dbReference type="OMA" id="IKHDRCT"/>
<evidence type="ECO:0000256" key="6">
    <source>
        <dbReference type="RuleBase" id="RU000682"/>
    </source>
</evidence>
<dbReference type="PaxDb" id="7159-AAEL012474-PA"/>
<dbReference type="eggNOG" id="KOG0489">
    <property type="taxonomic scope" value="Eukaryota"/>
</dbReference>
<dbReference type="VEuPathDB" id="VectorBase:AAEL012474"/>
<evidence type="ECO:0000313" key="8">
    <source>
        <dbReference type="EMBL" id="EAT35355.1"/>
    </source>
</evidence>
<evidence type="ECO:0000256" key="3">
    <source>
        <dbReference type="ARBA" id="ARBA00023155"/>
    </source>
</evidence>
<comment type="subcellular location">
    <subcellularLocation>
        <location evidence="1 5 6">Nucleus</location>
    </subcellularLocation>
</comment>
<sequence>MFCSSNNVSGRNESELKYPLEDIRGQLNFPQLPQLEFLRQPYLYYPRLTEMELSGQHTVYGKNRRPRTAFTSQQLLELEKQFKVSKYLSRPKRYEVANNLLLSETQVKIWFQNRRMKWKRSKKMNDSKKHNTASVTNNAQYNEVKKIASDNIIQPNAETPETNAEHQLASNNLPSQAKLAVSSNYIKHDRCTNGNSITAKQSMLRLDQEKCNVFKPYIT</sequence>
<dbReference type="PANTHER" id="PTHR24335">
    <property type="entry name" value="MOTOR NEURON AND PANCREAS HOMEOBOX PROTEIN"/>
    <property type="match status" value="1"/>
</dbReference>
<dbReference type="GO" id="GO:0000981">
    <property type="term" value="F:DNA-binding transcription factor activity, RNA polymerase II-specific"/>
    <property type="evidence" value="ECO:0007669"/>
    <property type="project" value="InterPro"/>
</dbReference>
<feature type="DNA-binding region" description="Homeobox" evidence="5">
    <location>
        <begin position="63"/>
        <end position="122"/>
    </location>
</feature>
<evidence type="ECO:0000313" key="9">
    <source>
        <dbReference type="Proteomes" id="UP000682892"/>
    </source>
</evidence>
<reference evidence="8" key="3">
    <citation type="submission" date="2012-09" db="EMBL/GenBank/DDBJ databases">
        <authorList>
            <consortium name="VectorBase"/>
        </authorList>
    </citation>
    <scope>NUCLEOTIDE SEQUENCE</scope>
    <source>
        <strain evidence="8">Liverpool</strain>
    </source>
</reference>
<dbReference type="GO" id="GO:0005634">
    <property type="term" value="C:nucleus"/>
    <property type="evidence" value="ECO:0007669"/>
    <property type="project" value="UniProtKB-SubCell"/>
</dbReference>
<dbReference type="PROSITE" id="PS50071">
    <property type="entry name" value="HOMEOBOX_2"/>
    <property type="match status" value="1"/>
</dbReference>
<keyword evidence="2 5" id="KW-0238">DNA-binding</keyword>
<dbReference type="AlphaFoldDB" id="Q16LZ2"/>
<evidence type="ECO:0000256" key="1">
    <source>
        <dbReference type="ARBA" id="ARBA00004123"/>
    </source>
</evidence>
<keyword evidence="4 5" id="KW-0539">Nucleus</keyword>
<protein>
    <submittedName>
        <fullName evidence="8">AAEL012474-PA</fullName>
    </submittedName>
</protein>
<dbReference type="PANTHER" id="PTHR24335:SF4">
    <property type="entry name" value="EXTRA-EXTRA"/>
    <property type="match status" value="1"/>
</dbReference>
<organism evidence="8 9">
    <name type="scientific">Aedes aegypti</name>
    <name type="common">Yellowfever mosquito</name>
    <name type="synonym">Culex aegypti</name>
    <dbReference type="NCBI Taxonomy" id="7159"/>
    <lineage>
        <taxon>Eukaryota</taxon>
        <taxon>Metazoa</taxon>
        <taxon>Ecdysozoa</taxon>
        <taxon>Arthropoda</taxon>
        <taxon>Hexapoda</taxon>
        <taxon>Insecta</taxon>
        <taxon>Pterygota</taxon>
        <taxon>Neoptera</taxon>
        <taxon>Endopterygota</taxon>
        <taxon>Diptera</taxon>
        <taxon>Nematocera</taxon>
        <taxon>Culicoidea</taxon>
        <taxon>Culicidae</taxon>
        <taxon>Culicinae</taxon>
        <taxon>Aedini</taxon>
        <taxon>Aedes</taxon>
        <taxon>Stegomyia</taxon>
    </lineage>
</organism>
<dbReference type="EMBL" id="CH477886">
    <property type="protein sequence ID" value="EAT35355.1"/>
    <property type="molecule type" value="Genomic_DNA"/>
</dbReference>
<dbReference type="STRING" id="7159.Q16LZ2"/>
<dbReference type="GO" id="GO:0048812">
    <property type="term" value="P:neuron projection morphogenesis"/>
    <property type="evidence" value="ECO:0007669"/>
    <property type="project" value="TreeGrafter"/>
</dbReference>